<dbReference type="Gene3D" id="1.10.510.10">
    <property type="entry name" value="Transferase(Phosphotransferase) domain 1"/>
    <property type="match status" value="1"/>
</dbReference>
<organism evidence="10 11">
    <name type="scientific">Hermanssonia centrifuga</name>
    <dbReference type="NCBI Taxonomy" id="98765"/>
    <lineage>
        <taxon>Eukaryota</taxon>
        <taxon>Fungi</taxon>
        <taxon>Dikarya</taxon>
        <taxon>Basidiomycota</taxon>
        <taxon>Agaricomycotina</taxon>
        <taxon>Agaricomycetes</taxon>
        <taxon>Polyporales</taxon>
        <taxon>Meruliaceae</taxon>
        <taxon>Hermanssonia</taxon>
    </lineage>
</organism>
<dbReference type="PROSITE" id="PS50011">
    <property type="entry name" value="PROTEIN_KINASE_DOM"/>
    <property type="match status" value="1"/>
</dbReference>
<dbReference type="InterPro" id="IPR011009">
    <property type="entry name" value="Kinase-like_dom_sf"/>
</dbReference>
<dbReference type="GO" id="GO:0005737">
    <property type="term" value="C:cytoplasm"/>
    <property type="evidence" value="ECO:0007669"/>
    <property type="project" value="TreeGrafter"/>
</dbReference>
<protein>
    <recommendedName>
        <fullName evidence="1">non-specific serine/threonine protein kinase</fullName>
        <ecNumber evidence="1">2.7.11.1</ecNumber>
    </recommendedName>
</protein>
<dbReference type="EMBL" id="MLYV02000430">
    <property type="protein sequence ID" value="PSR97727.1"/>
    <property type="molecule type" value="Genomic_DNA"/>
</dbReference>
<dbReference type="SMART" id="SM00220">
    <property type="entry name" value="S_TKc"/>
    <property type="match status" value="1"/>
</dbReference>
<comment type="catalytic activity">
    <reaction evidence="8">
        <text>L-seryl-[protein] + ATP = O-phospho-L-seryl-[protein] + ADP + H(+)</text>
        <dbReference type="Rhea" id="RHEA:17989"/>
        <dbReference type="Rhea" id="RHEA-COMP:9863"/>
        <dbReference type="Rhea" id="RHEA-COMP:11604"/>
        <dbReference type="ChEBI" id="CHEBI:15378"/>
        <dbReference type="ChEBI" id="CHEBI:29999"/>
        <dbReference type="ChEBI" id="CHEBI:30616"/>
        <dbReference type="ChEBI" id="CHEBI:83421"/>
        <dbReference type="ChEBI" id="CHEBI:456216"/>
        <dbReference type="EC" id="2.7.11.1"/>
    </reaction>
</comment>
<evidence type="ECO:0000256" key="1">
    <source>
        <dbReference type="ARBA" id="ARBA00012513"/>
    </source>
</evidence>
<dbReference type="GO" id="GO:0035861">
    <property type="term" value="C:site of double-strand break"/>
    <property type="evidence" value="ECO:0007669"/>
    <property type="project" value="TreeGrafter"/>
</dbReference>
<proteinExistence type="predicted"/>
<evidence type="ECO:0000256" key="5">
    <source>
        <dbReference type="ARBA" id="ARBA00022777"/>
    </source>
</evidence>
<dbReference type="Pfam" id="PF00069">
    <property type="entry name" value="Pkinase"/>
    <property type="match status" value="1"/>
</dbReference>
<sequence length="427" mass="48005">MSPQLKYPKVSGKVYRAVNIPEHRVAACKVVRLTPETTKTERKTLDKEIKVHAALRHRNVLEFISAVIVEPDGGSLYIPAVYMLLELAAGGDLFDKIAPDVGLGEDMAHYYFCQVVAGLDYIHKEGVCHRDLKPENILLDAAGVLKISDFGLSSVYKLKQTGKTRLLSERCGSLPYVAPELSSPEPYEAEPIDIWGSGVILFTLLTGSTPWDEPTKKSYEYTRYLTGECFNDDPWNRLSRDVLDLITGMLAPNPGRRTKINEIFRHRWMQRPSQIAEQGLVAIADKLTESLRTTGDLDIANANMVFASRVDADGDQIMLTAANNTQFTQSLLLFSQTQTGRRYTPSLTRFYASLPPADLLPLITEALEGERVKYKNAETTPDGVIRLRIGGFDKRKLIFKGWVELEEFERDDAQGAFCIMHRDQVRF</sequence>
<dbReference type="InterPro" id="IPR000719">
    <property type="entry name" value="Prot_kinase_dom"/>
</dbReference>
<keyword evidence="11" id="KW-1185">Reference proteome</keyword>
<evidence type="ECO:0000313" key="11">
    <source>
        <dbReference type="Proteomes" id="UP000186601"/>
    </source>
</evidence>
<feature type="domain" description="Protein kinase" evidence="9">
    <location>
        <begin position="1"/>
        <end position="269"/>
    </location>
</feature>
<dbReference type="InterPro" id="IPR008271">
    <property type="entry name" value="Ser/Thr_kinase_AS"/>
</dbReference>
<evidence type="ECO:0000256" key="2">
    <source>
        <dbReference type="ARBA" id="ARBA00022527"/>
    </source>
</evidence>
<evidence type="ECO:0000256" key="7">
    <source>
        <dbReference type="ARBA" id="ARBA00047899"/>
    </source>
</evidence>
<dbReference type="PANTHER" id="PTHR43895">
    <property type="entry name" value="CALCIUM/CALMODULIN-DEPENDENT PROTEIN KINASE KINASE-RELATED"/>
    <property type="match status" value="1"/>
</dbReference>
<dbReference type="GO" id="GO:0005524">
    <property type="term" value="F:ATP binding"/>
    <property type="evidence" value="ECO:0007669"/>
    <property type="project" value="UniProtKB-KW"/>
</dbReference>
<dbReference type="PROSITE" id="PS00108">
    <property type="entry name" value="PROTEIN_KINASE_ST"/>
    <property type="match status" value="1"/>
</dbReference>
<evidence type="ECO:0000256" key="4">
    <source>
        <dbReference type="ARBA" id="ARBA00022741"/>
    </source>
</evidence>
<evidence type="ECO:0000313" key="10">
    <source>
        <dbReference type="EMBL" id="PSR97727.1"/>
    </source>
</evidence>
<comment type="caution">
    <text evidence="10">The sequence shown here is derived from an EMBL/GenBank/DDBJ whole genome shotgun (WGS) entry which is preliminary data.</text>
</comment>
<keyword evidence="2" id="KW-0723">Serine/threonine-protein kinase</keyword>
<reference evidence="10 11" key="1">
    <citation type="submission" date="2018-02" db="EMBL/GenBank/DDBJ databases">
        <title>Genome sequence of the basidiomycete white-rot fungus Phlebia centrifuga.</title>
        <authorList>
            <person name="Granchi Z."/>
            <person name="Peng M."/>
            <person name="de Vries R.P."/>
            <person name="Hilden K."/>
            <person name="Makela M.R."/>
            <person name="Grigoriev I."/>
            <person name="Riley R."/>
        </authorList>
    </citation>
    <scope>NUCLEOTIDE SEQUENCE [LARGE SCALE GENOMIC DNA]</scope>
    <source>
        <strain evidence="10 11">FBCC195</strain>
    </source>
</reference>
<keyword evidence="6" id="KW-0067">ATP-binding</keyword>
<dbReference type="GO" id="GO:0007095">
    <property type="term" value="P:mitotic G2 DNA damage checkpoint signaling"/>
    <property type="evidence" value="ECO:0007669"/>
    <property type="project" value="TreeGrafter"/>
</dbReference>
<name>A0A2R6PVJ8_9APHY</name>
<keyword evidence="4" id="KW-0547">Nucleotide-binding</keyword>
<dbReference type="GO" id="GO:0005634">
    <property type="term" value="C:nucleus"/>
    <property type="evidence" value="ECO:0007669"/>
    <property type="project" value="TreeGrafter"/>
</dbReference>
<accession>A0A2R6PVJ8</accession>
<evidence type="ECO:0000256" key="8">
    <source>
        <dbReference type="ARBA" id="ARBA00048679"/>
    </source>
</evidence>
<dbReference type="PANTHER" id="PTHR43895:SF32">
    <property type="entry name" value="SERINE_THREONINE-PROTEIN KINASE CHK1"/>
    <property type="match status" value="1"/>
</dbReference>
<dbReference type="OrthoDB" id="539158at2759"/>
<dbReference type="Proteomes" id="UP000186601">
    <property type="component" value="Unassembled WGS sequence"/>
</dbReference>
<evidence type="ECO:0000256" key="6">
    <source>
        <dbReference type="ARBA" id="ARBA00022840"/>
    </source>
</evidence>
<dbReference type="AlphaFoldDB" id="A0A2R6PVJ8"/>
<keyword evidence="3" id="KW-0808">Transferase</keyword>
<dbReference type="SUPFAM" id="SSF56112">
    <property type="entry name" value="Protein kinase-like (PK-like)"/>
    <property type="match status" value="1"/>
</dbReference>
<dbReference type="STRING" id="98765.A0A2R6PVJ8"/>
<evidence type="ECO:0000256" key="3">
    <source>
        <dbReference type="ARBA" id="ARBA00022679"/>
    </source>
</evidence>
<dbReference type="EC" id="2.7.11.1" evidence="1"/>
<comment type="catalytic activity">
    <reaction evidence="7">
        <text>L-threonyl-[protein] + ATP = O-phospho-L-threonyl-[protein] + ADP + H(+)</text>
        <dbReference type="Rhea" id="RHEA:46608"/>
        <dbReference type="Rhea" id="RHEA-COMP:11060"/>
        <dbReference type="Rhea" id="RHEA-COMP:11605"/>
        <dbReference type="ChEBI" id="CHEBI:15378"/>
        <dbReference type="ChEBI" id="CHEBI:30013"/>
        <dbReference type="ChEBI" id="CHEBI:30616"/>
        <dbReference type="ChEBI" id="CHEBI:61977"/>
        <dbReference type="ChEBI" id="CHEBI:456216"/>
        <dbReference type="EC" id="2.7.11.1"/>
    </reaction>
</comment>
<evidence type="ECO:0000259" key="9">
    <source>
        <dbReference type="PROSITE" id="PS50011"/>
    </source>
</evidence>
<dbReference type="GO" id="GO:0004674">
    <property type="term" value="F:protein serine/threonine kinase activity"/>
    <property type="evidence" value="ECO:0007669"/>
    <property type="project" value="UniProtKB-KW"/>
</dbReference>
<keyword evidence="5" id="KW-0418">Kinase</keyword>
<gene>
    <name evidence="10" type="ORF">PHLCEN_2v4269</name>
</gene>